<keyword evidence="2" id="KW-1185">Reference proteome</keyword>
<evidence type="ECO:0000313" key="1">
    <source>
        <dbReference type="EMBL" id="RDX70798.1"/>
    </source>
</evidence>
<evidence type="ECO:0000313" key="2">
    <source>
        <dbReference type="Proteomes" id="UP000257109"/>
    </source>
</evidence>
<sequence length="60" mass="6917">MPHSKEKLQSLEEQIRVVEGLEAADLCLVPDVALPTDFKTLEFDKYKGSSYLRVHLAMYY</sequence>
<dbReference type="EMBL" id="QJKJ01011566">
    <property type="protein sequence ID" value="RDX70798.1"/>
    <property type="molecule type" value="Genomic_DNA"/>
</dbReference>
<organism evidence="1 2">
    <name type="scientific">Mucuna pruriens</name>
    <name type="common">Velvet bean</name>
    <name type="synonym">Dolichos pruriens</name>
    <dbReference type="NCBI Taxonomy" id="157652"/>
    <lineage>
        <taxon>Eukaryota</taxon>
        <taxon>Viridiplantae</taxon>
        <taxon>Streptophyta</taxon>
        <taxon>Embryophyta</taxon>
        <taxon>Tracheophyta</taxon>
        <taxon>Spermatophyta</taxon>
        <taxon>Magnoliopsida</taxon>
        <taxon>eudicotyledons</taxon>
        <taxon>Gunneridae</taxon>
        <taxon>Pentapetalae</taxon>
        <taxon>rosids</taxon>
        <taxon>fabids</taxon>
        <taxon>Fabales</taxon>
        <taxon>Fabaceae</taxon>
        <taxon>Papilionoideae</taxon>
        <taxon>50 kb inversion clade</taxon>
        <taxon>NPAAA clade</taxon>
        <taxon>indigoferoid/millettioid clade</taxon>
        <taxon>Phaseoleae</taxon>
        <taxon>Mucuna</taxon>
    </lineage>
</organism>
<gene>
    <name evidence="1" type="ORF">CR513_49923</name>
</gene>
<dbReference type="Proteomes" id="UP000257109">
    <property type="component" value="Unassembled WGS sequence"/>
</dbReference>
<feature type="non-terminal residue" evidence="1">
    <location>
        <position position="1"/>
    </location>
</feature>
<name>A0A371EXN5_MUCPR</name>
<proteinExistence type="predicted"/>
<comment type="caution">
    <text evidence="1">The sequence shown here is derived from an EMBL/GenBank/DDBJ whole genome shotgun (WGS) entry which is preliminary data.</text>
</comment>
<protein>
    <submittedName>
        <fullName evidence="1">Uncharacterized protein</fullName>
    </submittedName>
</protein>
<reference evidence="1" key="1">
    <citation type="submission" date="2018-05" db="EMBL/GenBank/DDBJ databases">
        <title>Draft genome of Mucuna pruriens seed.</title>
        <authorList>
            <person name="Nnadi N.E."/>
            <person name="Vos R."/>
            <person name="Hasami M.H."/>
            <person name="Devisetty U.K."/>
            <person name="Aguiy J.C."/>
        </authorList>
    </citation>
    <scope>NUCLEOTIDE SEQUENCE [LARGE SCALE GENOMIC DNA]</scope>
    <source>
        <strain evidence="1">JCA_2017</strain>
    </source>
</reference>
<dbReference type="AlphaFoldDB" id="A0A371EXN5"/>
<accession>A0A371EXN5</accession>
<dbReference type="OrthoDB" id="1432691at2759"/>